<accession>A0A6A4PTW5</accession>
<evidence type="ECO:0000313" key="2">
    <source>
        <dbReference type="EMBL" id="KAE9604736.1"/>
    </source>
</evidence>
<feature type="signal peptide" evidence="1">
    <location>
        <begin position="1"/>
        <end position="29"/>
    </location>
</feature>
<keyword evidence="1" id="KW-0732">Signal</keyword>
<evidence type="ECO:0008006" key="4">
    <source>
        <dbReference type="Google" id="ProtNLM"/>
    </source>
</evidence>
<protein>
    <recommendedName>
        <fullName evidence="4">Knottin, scorpion toxin</fullName>
    </recommendedName>
</protein>
<dbReference type="AlphaFoldDB" id="A0A6A4PTW5"/>
<evidence type="ECO:0000256" key="1">
    <source>
        <dbReference type="SAM" id="SignalP"/>
    </source>
</evidence>
<dbReference type="Proteomes" id="UP000447434">
    <property type="component" value="Chromosome 11"/>
</dbReference>
<reference evidence="3" key="1">
    <citation type="journal article" date="2020" name="Nat. Commun.">
        <title>Genome sequence of the cluster root forming white lupin.</title>
        <authorList>
            <person name="Hufnagel B."/>
            <person name="Marques A."/>
            <person name="Soriano A."/>
            <person name="Marques L."/>
            <person name="Divol F."/>
            <person name="Doumas P."/>
            <person name="Sallet E."/>
            <person name="Mancinotti D."/>
            <person name="Carrere S."/>
            <person name="Marande W."/>
            <person name="Arribat S."/>
            <person name="Keller J."/>
            <person name="Huneau C."/>
            <person name="Blein T."/>
            <person name="Aime D."/>
            <person name="Laguerre M."/>
            <person name="Taylor J."/>
            <person name="Schubert V."/>
            <person name="Nelson M."/>
            <person name="Geu-Flores F."/>
            <person name="Crespi M."/>
            <person name="Gallardo-Guerrero K."/>
            <person name="Delaux P.-M."/>
            <person name="Salse J."/>
            <person name="Berges H."/>
            <person name="Guyot R."/>
            <person name="Gouzy J."/>
            <person name="Peret B."/>
        </authorList>
    </citation>
    <scope>NUCLEOTIDE SEQUENCE [LARGE SCALE GENOMIC DNA]</scope>
    <source>
        <strain evidence="3">cv. Amiga</strain>
    </source>
</reference>
<proteinExistence type="predicted"/>
<gene>
    <name evidence="2" type="ORF">Lalb_Chr11g0074921</name>
</gene>
<dbReference type="EMBL" id="WOCE01000011">
    <property type="protein sequence ID" value="KAE9604736.1"/>
    <property type="molecule type" value="Genomic_DNA"/>
</dbReference>
<keyword evidence="3" id="KW-1185">Reference proteome</keyword>
<dbReference type="OrthoDB" id="993238at2759"/>
<feature type="chain" id="PRO_5043534515" description="Knottin, scorpion toxin" evidence="1">
    <location>
        <begin position="30"/>
        <end position="94"/>
    </location>
</feature>
<organism evidence="2 3">
    <name type="scientific">Lupinus albus</name>
    <name type="common">White lupine</name>
    <name type="synonym">Lupinus termis</name>
    <dbReference type="NCBI Taxonomy" id="3870"/>
    <lineage>
        <taxon>Eukaryota</taxon>
        <taxon>Viridiplantae</taxon>
        <taxon>Streptophyta</taxon>
        <taxon>Embryophyta</taxon>
        <taxon>Tracheophyta</taxon>
        <taxon>Spermatophyta</taxon>
        <taxon>Magnoliopsida</taxon>
        <taxon>eudicotyledons</taxon>
        <taxon>Gunneridae</taxon>
        <taxon>Pentapetalae</taxon>
        <taxon>rosids</taxon>
        <taxon>fabids</taxon>
        <taxon>Fabales</taxon>
        <taxon>Fabaceae</taxon>
        <taxon>Papilionoideae</taxon>
        <taxon>50 kb inversion clade</taxon>
        <taxon>genistoids sensu lato</taxon>
        <taxon>core genistoids</taxon>
        <taxon>Genisteae</taxon>
        <taxon>Lupinus</taxon>
    </lineage>
</organism>
<comment type="caution">
    <text evidence="2">The sequence shown here is derived from an EMBL/GenBank/DDBJ whole genome shotgun (WGS) entry which is preliminary data.</text>
</comment>
<name>A0A6A4PTW5_LUPAL</name>
<evidence type="ECO:0000313" key="3">
    <source>
        <dbReference type="Proteomes" id="UP000447434"/>
    </source>
</evidence>
<sequence>MANRALNYYHLFVMVVLLVTGGSMKLAAAQEYLCTEYLGACGPAGQCDRNCKAKHSDGSGSCDFNLLCTCVYIKGCKPHVKNAAVKFMAITKQK</sequence>